<organism evidence="10 11">
    <name type="scientific">Desulfitobacterium dichloroeliminans (strain LMG P-21439 / DCA1)</name>
    <dbReference type="NCBI Taxonomy" id="871963"/>
    <lineage>
        <taxon>Bacteria</taxon>
        <taxon>Bacillati</taxon>
        <taxon>Bacillota</taxon>
        <taxon>Clostridia</taxon>
        <taxon>Eubacteriales</taxon>
        <taxon>Desulfitobacteriaceae</taxon>
        <taxon>Desulfitobacterium</taxon>
    </lineage>
</organism>
<dbReference type="eggNOG" id="COG2962">
    <property type="taxonomic scope" value="Bacteria"/>
</dbReference>
<evidence type="ECO:0000256" key="2">
    <source>
        <dbReference type="ARBA" id="ARBA00007362"/>
    </source>
</evidence>
<evidence type="ECO:0000256" key="5">
    <source>
        <dbReference type="ARBA" id="ARBA00022692"/>
    </source>
</evidence>
<keyword evidence="4" id="KW-1003">Cell membrane</keyword>
<feature type="transmembrane region" description="Helical" evidence="8">
    <location>
        <begin position="128"/>
        <end position="144"/>
    </location>
</feature>
<feature type="transmembrane region" description="Helical" evidence="8">
    <location>
        <begin position="150"/>
        <end position="167"/>
    </location>
</feature>
<keyword evidence="5 8" id="KW-0812">Transmembrane</keyword>
<dbReference type="EMBL" id="CP003344">
    <property type="protein sequence ID" value="AGA68032.1"/>
    <property type="molecule type" value="Genomic_DNA"/>
</dbReference>
<evidence type="ECO:0000256" key="6">
    <source>
        <dbReference type="ARBA" id="ARBA00022989"/>
    </source>
</evidence>
<feature type="transmembrane region" description="Helical" evidence="8">
    <location>
        <begin position="9"/>
        <end position="27"/>
    </location>
</feature>
<evidence type="ECO:0000259" key="9">
    <source>
        <dbReference type="Pfam" id="PF00892"/>
    </source>
</evidence>
<dbReference type="SUPFAM" id="SSF103481">
    <property type="entry name" value="Multidrug resistance efflux transporter EmrE"/>
    <property type="match status" value="2"/>
</dbReference>
<gene>
    <name evidence="10" type="ordered locus">Desdi_0489</name>
</gene>
<dbReference type="Gene3D" id="1.10.3730.20">
    <property type="match status" value="1"/>
</dbReference>
<keyword evidence="11" id="KW-1185">Reference proteome</keyword>
<reference evidence="11" key="1">
    <citation type="submission" date="2012-02" db="EMBL/GenBank/DDBJ databases">
        <title>Complete sequence of Desulfitobacterium dichloroeliminans LMG P-21439.</title>
        <authorList>
            <person name="Lucas S."/>
            <person name="Han J."/>
            <person name="Lapidus A."/>
            <person name="Cheng J.-F."/>
            <person name="Goodwin L."/>
            <person name="Pitluck S."/>
            <person name="Peters L."/>
            <person name="Ovchinnikova G."/>
            <person name="Teshima H."/>
            <person name="Detter J.C."/>
            <person name="Han C."/>
            <person name="Tapia R."/>
            <person name="Land M."/>
            <person name="Hauser L."/>
            <person name="Kyrpides N."/>
            <person name="Ivanova N."/>
            <person name="Pagani I."/>
            <person name="Kruse T."/>
            <person name="de Vos W.M."/>
            <person name="Boon N."/>
            <person name="Smidt H."/>
            <person name="Woyke T."/>
        </authorList>
    </citation>
    <scope>NUCLEOTIDE SEQUENCE [LARGE SCALE GENOMIC DNA]</scope>
    <source>
        <strain evidence="11">LMG P-21439 / DCA1</strain>
    </source>
</reference>
<comment type="similarity">
    <text evidence="2">Belongs to the EamA transporter family.</text>
</comment>
<feature type="transmembrane region" description="Helical" evidence="8">
    <location>
        <begin position="39"/>
        <end position="57"/>
    </location>
</feature>
<evidence type="ECO:0000256" key="3">
    <source>
        <dbReference type="ARBA" id="ARBA00022448"/>
    </source>
</evidence>
<dbReference type="KEGG" id="ddl:Desdi_0489"/>
<dbReference type="GO" id="GO:0005886">
    <property type="term" value="C:plasma membrane"/>
    <property type="evidence" value="ECO:0007669"/>
    <property type="project" value="UniProtKB-SubCell"/>
</dbReference>
<evidence type="ECO:0000256" key="1">
    <source>
        <dbReference type="ARBA" id="ARBA00004651"/>
    </source>
</evidence>
<dbReference type="PANTHER" id="PTHR22911:SF137">
    <property type="entry name" value="SOLUTE CARRIER FAMILY 35 MEMBER G2-RELATED"/>
    <property type="match status" value="1"/>
</dbReference>
<dbReference type="NCBIfam" id="TIGR00688">
    <property type="entry name" value="rarD"/>
    <property type="match status" value="1"/>
</dbReference>
<keyword evidence="6 8" id="KW-1133">Transmembrane helix</keyword>
<evidence type="ECO:0000256" key="7">
    <source>
        <dbReference type="ARBA" id="ARBA00023136"/>
    </source>
</evidence>
<feature type="transmembrane region" description="Helical" evidence="8">
    <location>
        <begin position="176"/>
        <end position="196"/>
    </location>
</feature>
<dbReference type="InterPro" id="IPR000620">
    <property type="entry name" value="EamA_dom"/>
</dbReference>
<protein>
    <submittedName>
        <fullName evidence="10">RarD protein</fullName>
    </submittedName>
</protein>
<evidence type="ECO:0000256" key="8">
    <source>
        <dbReference type="SAM" id="Phobius"/>
    </source>
</evidence>
<evidence type="ECO:0000313" key="11">
    <source>
        <dbReference type="Proteomes" id="UP000010797"/>
    </source>
</evidence>
<dbReference type="Pfam" id="PF00892">
    <property type="entry name" value="EamA"/>
    <property type="match status" value="1"/>
</dbReference>
<keyword evidence="7 8" id="KW-0472">Membrane</keyword>
<accession>L0F4E8</accession>
<dbReference type="InterPro" id="IPR037185">
    <property type="entry name" value="EmrE-like"/>
</dbReference>
<dbReference type="OrthoDB" id="369870at2"/>
<proteinExistence type="inferred from homology"/>
<keyword evidence="3" id="KW-0813">Transport</keyword>
<dbReference type="Proteomes" id="UP000010797">
    <property type="component" value="Chromosome"/>
</dbReference>
<dbReference type="STRING" id="871963.Desdi_0489"/>
<dbReference type="PANTHER" id="PTHR22911">
    <property type="entry name" value="ACYL-MALONYL CONDENSING ENZYME-RELATED"/>
    <property type="match status" value="1"/>
</dbReference>
<name>L0F4E8_DESDL</name>
<feature type="transmembrane region" description="Helical" evidence="8">
    <location>
        <begin position="267"/>
        <end position="285"/>
    </location>
</feature>
<dbReference type="RefSeq" id="WP_015261038.1">
    <property type="nucleotide sequence ID" value="NC_019903.1"/>
</dbReference>
<feature type="transmembrane region" description="Helical" evidence="8">
    <location>
        <begin position="236"/>
        <end position="261"/>
    </location>
</feature>
<feature type="transmembrane region" description="Helical" evidence="8">
    <location>
        <begin position="73"/>
        <end position="92"/>
    </location>
</feature>
<sequence length="304" mass="33389">MEVKSSKTGVLYAFAAYIVWGLLPIYWKTLQGVPALEILAHRIVWSFAFVTMLIVLKKQWGRVGSILRDRSKLLGLVLSALLITANWYIYIWAVNSNKVVEASLGYYFNPLLVVLIGIIVLGERIDRWQIASLALAAIGVLILAFEYGRIPWISLGLAVTFALYGLAKRLVNVDSLLGLALETAVVAPIALIYLWVGTKSGGVIGDYGMSKLLLLMGAGIVTAIPLLWFANAAKSVPFATIGFIQYLSPTLNLLLGVLVFHEEFTSTHAWSFGFIWVALAVYSISRIYGLRRANLSAVQPLQGK</sequence>
<feature type="transmembrane region" description="Helical" evidence="8">
    <location>
        <begin position="104"/>
        <end position="121"/>
    </location>
</feature>
<dbReference type="AlphaFoldDB" id="L0F4E8"/>
<evidence type="ECO:0000256" key="4">
    <source>
        <dbReference type="ARBA" id="ARBA00022475"/>
    </source>
</evidence>
<feature type="transmembrane region" description="Helical" evidence="8">
    <location>
        <begin position="208"/>
        <end position="229"/>
    </location>
</feature>
<dbReference type="HOGENOM" id="CLU_054508_1_0_9"/>
<dbReference type="InterPro" id="IPR004626">
    <property type="entry name" value="RarD"/>
</dbReference>
<comment type="subcellular location">
    <subcellularLocation>
        <location evidence="1">Cell membrane</location>
        <topology evidence="1">Multi-pass membrane protein</topology>
    </subcellularLocation>
</comment>
<feature type="domain" description="EamA" evidence="9">
    <location>
        <begin position="8"/>
        <end position="144"/>
    </location>
</feature>
<evidence type="ECO:0000313" key="10">
    <source>
        <dbReference type="EMBL" id="AGA68032.1"/>
    </source>
</evidence>